<feature type="transmembrane region" description="Helical" evidence="7">
    <location>
        <begin position="364"/>
        <end position="384"/>
    </location>
</feature>
<dbReference type="InterPro" id="IPR024962">
    <property type="entry name" value="YukD-like"/>
</dbReference>
<keyword evidence="6 7" id="KW-0472">Membrane</keyword>
<evidence type="ECO:0000256" key="7">
    <source>
        <dbReference type="SAM" id="Phobius"/>
    </source>
</evidence>
<dbReference type="PIRSF" id="PIRSF017804">
    <property type="entry name" value="Secretion_EccD1"/>
    <property type="match status" value="1"/>
</dbReference>
<evidence type="ECO:0000313" key="10">
    <source>
        <dbReference type="Proteomes" id="UP001474181"/>
    </source>
</evidence>
<keyword evidence="4 7" id="KW-0812">Transmembrane</keyword>
<dbReference type="Pfam" id="PF08817">
    <property type="entry name" value="YukD"/>
    <property type="match status" value="1"/>
</dbReference>
<dbReference type="RefSeq" id="WP_350792143.1">
    <property type="nucleotide sequence ID" value="NZ_JBEPEK010000858.1"/>
</dbReference>
<dbReference type="InterPro" id="IPR044049">
    <property type="entry name" value="EccD_transm"/>
</dbReference>
<organism evidence="9 10">
    <name type="scientific">Streptomyces hyaluromycini</name>
    <dbReference type="NCBI Taxonomy" id="1377993"/>
    <lineage>
        <taxon>Bacteria</taxon>
        <taxon>Bacillati</taxon>
        <taxon>Actinomycetota</taxon>
        <taxon>Actinomycetes</taxon>
        <taxon>Kitasatosporales</taxon>
        <taxon>Streptomycetaceae</taxon>
        <taxon>Streptomyces</taxon>
    </lineage>
</organism>
<proteinExistence type="inferred from homology"/>
<dbReference type="EMBL" id="JBEPEK010000858">
    <property type="protein sequence ID" value="MER7187604.1"/>
    <property type="molecule type" value="Genomic_DNA"/>
</dbReference>
<feature type="transmembrane region" description="Helical" evidence="7">
    <location>
        <begin position="201"/>
        <end position="220"/>
    </location>
</feature>
<feature type="transmembrane region" description="Helical" evidence="7">
    <location>
        <begin position="114"/>
        <end position="135"/>
    </location>
</feature>
<keyword evidence="10" id="KW-1185">Reference proteome</keyword>
<comment type="similarity">
    <text evidence="2">Belongs to the EccD/Snm4 family.</text>
</comment>
<dbReference type="Pfam" id="PF19053">
    <property type="entry name" value="EccD"/>
    <property type="match status" value="1"/>
</dbReference>
<dbReference type="Gene3D" id="3.10.20.90">
    <property type="entry name" value="Phosphatidylinositol 3-kinase Catalytic Subunit, Chain A, domain 1"/>
    <property type="match status" value="1"/>
</dbReference>
<feature type="transmembrane region" description="Helical" evidence="7">
    <location>
        <begin position="312"/>
        <end position="332"/>
    </location>
</feature>
<evidence type="ECO:0000256" key="2">
    <source>
        <dbReference type="ARBA" id="ARBA00006162"/>
    </source>
</evidence>
<evidence type="ECO:0000256" key="3">
    <source>
        <dbReference type="ARBA" id="ARBA00022475"/>
    </source>
</evidence>
<feature type="transmembrane region" description="Helical" evidence="7">
    <location>
        <begin position="142"/>
        <end position="163"/>
    </location>
</feature>
<evidence type="ECO:0000313" key="9">
    <source>
        <dbReference type="EMBL" id="MER7187604.1"/>
    </source>
</evidence>
<evidence type="ECO:0000256" key="5">
    <source>
        <dbReference type="ARBA" id="ARBA00022989"/>
    </source>
</evidence>
<dbReference type="Proteomes" id="UP001474181">
    <property type="component" value="Unassembled WGS sequence"/>
</dbReference>
<feature type="transmembrane region" description="Helical" evidence="7">
    <location>
        <begin position="169"/>
        <end position="189"/>
    </location>
</feature>
<dbReference type="InterPro" id="IPR006707">
    <property type="entry name" value="T7SS_EccD"/>
</dbReference>
<evidence type="ECO:0000256" key="4">
    <source>
        <dbReference type="ARBA" id="ARBA00022692"/>
    </source>
</evidence>
<feature type="domain" description="EccD-like transmembrane" evidence="8">
    <location>
        <begin position="112"/>
        <end position="451"/>
    </location>
</feature>
<feature type="transmembrane region" description="Helical" evidence="7">
    <location>
        <begin position="226"/>
        <end position="245"/>
    </location>
</feature>
<accession>A0ABV1XF35</accession>
<protein>
    <submittedName>
        <fullName evidence="9">Type VII secretion integral membrane protein EccD</fullName>
    </submittedName>
</protein>
<comment type="subcellular location">
    <subcellularLocation>
        <location evidence="1">Cell membrane</location>
        <topology evidence="1">Multi-pass membrane protein</topology>
    </subcellularLocation>
</comment>
<feature type="transmembrane region" description="Helical" evidence="7">
    <location>
        <begin position="252"/>
        <end position="275"/>
    </location>
</feature>
<evidence type="ECO:0000256" key="1">
    <source>
        <dbReference type="ARBA" id="ARBA00004651"/>
    </source>
</evidence>
<reference evidence="9 10" key="1">
    <citation type="submission" date="2024-06" db="EMBL/GenBank/DDBJ databases">
        <title>The Natural Products Discovery Center: Release of the First 8490 Sequenced Strains for Exploring Actinobacteria Biosynthetic Diversity.</title>
        <authorList>
            <person name="Kalkreuter E."/>
            <person name="Kautsar S.A."/>
            <person name="Yang D."/>
            <person name="Bader C.D."/>
            <person name="Teijaro C.N."/>
            <person name="Fluegel L."/>
            <person name="Davis C.M."/>
            <person name="Simpson J.R."/>
            <person name="Lauterbach L."/>
            <person name="Steele A.D."/>
            <person name="Gui C."/>
            <person name="Meng S."/>
            <person name="Li G."/>
            <person name="Viehrig K."/>
            <person name="Ye F."/>
            <person name="Su P."/>
            <person name="Kiefer A.F."/>
            <person name="Nichols A."/>
            <person name="Cepeda A.J."/>
            <person name="Yan W."/>
            <person name="Fan B."/>
            <person name="Jiang Y."/>
            <person name="Adhikari A."/>
            <person name="Zheng C.-J."/>
            <person name="Schuster L."/>
            <person name="Cowan T.M."/>
            <person name="Smanski M.J."/>
            <person name="Chevrette M.G."/>
            <person name="De Carvalho L.P.S."/>
            <person name="Shen B."/>
        </authorList>
    </citation>
    <scope>NUCLEOTIDE SEQUENCE [LARGE SCALE GENOMIC DNA]</scope>
    <source>
        <strain evidence="9 10">NPDC000234</strain>
    </source>
</reference>
<feature type="transmembrane region" description="Helical" evidence="7">
    <location>
        <begin position="391"/>
        <end position="410"/>
    </location>
</feature>
<keyword evidence="5 7" id="KW-1133">Transmembrane helix</keyword>
<feature type="transmembrane region" description="Helical" evidence="7">
    <location>
        <begin position="425"/>
        <end position="446"/>
    </location>
</feature>
<sequence length="453" mass="45606">MCRLTVRGPEKSLDLAVPADIPVADLLPVIVGYAGDDLHEAGLEHGGWALQRIGGAPLDPEGTLQSLQLHDGDVVLLRPATEALPPVRFDNLVDGVAATVRGLPNAWSPAVSRWALRSVLAAVLLGALTVLALSGGDRVGRAAVCAAATLLLLAGAGAAARVLDDVPSAVLLGLATGPFAALGGALLVGGTADTHASGARWLAGAAAWGVCTALAMTVVATLPVAFAPSVLVAVAGLLGGALMLSTDAGVDGAAAGVAVPVMVFGAFVPMISFSLSGLRLPPLPANAEQLQEGIDPYPSAELTARTEATDQWMTGLYLAAGLVCAGCFAGLARHPQAPQLLTGGLLSVLLLLHGRNLGNAWQRLALVVPGALGAVLLTVCAALHLGANGQLTAVAMLLAGVVVAVVLWSVPGRRLLPYWGRAGDLAQSAAAIGLLPAVLWVLDVYADLRGIKG</sequence>
<comment type="caution">
    <text evidence="9">The sequence shown here is derived from an EMBL/GenBank/DDBJ whole genome shotgun (WGS) entry which is preliminary data.</text>
</comment>
<name>A0ABV1XF35_9ACTN</name>
<keyword evidence="3" id="KW-1003">Cell membrane</keyword>
<evidence type="ECO:0000256" key="6">
    <source>
        <dbReference type="ARBA" id="ARBA00023136"/>
    </source>
</evidence>
<evidence type="ECO:0000259" key="8">
    <source>
        <dbReference type="Pfam" id="PF19053"/>
    </source>
</evidence>
<feature type="transmembrane region" description="Helical" evidence="7">
    <location>
        <begin position="339"/>
        <end position="358"/>
    </location>
</feature>
<dbReference type="NCBIfam" id="TIGR03920">
    <property type="entry name" value="T7SS_EccD"/>
    <property type="match status" value="1"/>
</dbReference>
<gene>
    <name evidence="9" type="primary">eccD</name>
    <name evidence="9" type="ORF">ABT404_50500</name>
</gene>